<evidence type="ECO:0000256" key="2">
    <source>
        <dbReference type="ARBA" id="ARBA00022729"/>
    </source>
</evidence>
<evidence type="ECO:0000256" key="1">
    <source>
        <dbReference type="ARBA" id="ARBA00009091"/>
    </source>
</evidence>
<dbReference type="PROSITE" id="PS51257">
    <property type="entry name" value="PROKAR_LIPOPROTEIN"/>
    <property type="match status" value="1"/>
</dbReference>
<dbReference type="PANTHER" id="PTHR35089">
    <property type="entry name" value="CHAPERONE PROTEIN SKP"/>
    <property type="match status" value="1"/>
</dbReference>
<dbReference type="SMART" id="SM00935">
    <property type="entry name" value="OmpH"/>
    <property type="match status" value="1"/>
</dbReference>
<dbReference type="GO" id="GO:0050821">
    <property type="term" value="P:protein stabilization"/>
    <property type="evidence" value="ECO:0007669"/>
    <property type="project" value="TreeGrafter"/>
</dbReference>
<dbReference type="PANTHER" id="PTHR35089:SF1">
    <property type="entry name" value="CHAPERONE PROTEIN SKP"/>
    <property type="match status" value="1"/>
</dbReference>
<dbReference type="Pfam" id="PF03938">
    <property type="entry name" value="OmpH"/>
    <property type="match status" value="1"/>
</dbReference>
<keyword evidence="4" id="KW-1185">Reference proteome</keyword>
<sequence length="201" mass="22442">MKKLIILFMAVALVSSCGGEEKTEKGNKVKPAAGLEKADGKQESVKFAYVEFDSLLTNYEPYVQEMEKMKAERERIEKAAASVTQNLEKKFQQQIAPLQQQVQSGKLDPNTAQQKAAQIQAGLEKEGQSAAAQYQKDLAALSKRDSLNTVNFTNKIQDFLKEYNKDNKYSMVFAKSGLNILYADEGYDITEEVLKGLNAKK</sequence>
<dbReference type="Gene3D" id="3.30.910.20">
    <property type="entry name" value="Skp domain"/>
    <property type="match status" value="1"/>
</dbReference>
<comment type="similarity">
    <text evidence="1">Belongs to the Skp family.</text>
</comment>
<gene>
    <name evidence="3" type="ORF">C7Y71_000575</name>
</gene>
<dbReference type="InterPro" id="IPR005632">
    <property type="entry name" value="Chaperone_Skp"/>
</dbReference>
<dbReference type="EMBL" id="CP033459">
    <property type="protein sequence ID" value="QFQ11642.1"/>
    <property type="molecule type" value="Genomic_DNA"/>
</dbReference>
<evidence type="ECO:0000313" key="3">
    <source>
        <dbReference type="EMBL" id="QFQ11642.1"/>
    </source>
</evidence>
<dbReference type="Proteomes" id="UP000249375">
    <property type="component" value="Chromosome"/>
</dbReference>
<dbReference type="KEGG" id="alq:C7Y71_000575"/>
<dbReference type="SUPFAM" id="SSF111384">
    <property type="entry name" value="OmpH-like"/>
    <property type="match status" value="1"/>
</dbReference>
<accession>A0A5P8E3W8</accession>
<dbReference type="GO" id="GO:0051082">
    <property type="term" value="F:unfolded protein binding"/>
    <property type="evidence" value="ECO:0007669"/>
    <property type="project" value="InterPro"/>
</dbReference>
<evidence type="ECO:0000313" key="4">
    <source>
        <dbReference type="Proteomes" id="UP000249375"/>
    </source>
</evidence>
<name>A0A5P8E3W8_9BACT</name>
<protein>
    <submittedName>
        <fullName evidence="3">OmpH family outer membrane protein</fullName>
    </submittedName>
</protein>
<proteinExistence type="inferred from homology"/>
<dbReference type="InterPro" id="IPR024930">
    <property type="entry name" value="Skp_dom_sf"/>
</dbReference>
<dbReference type="RefSeq" id="WP_111898704.1">
    <property type="nucleotide sequence ID" value="NZ_CP033459.1"/>
</dbReference>
<reference evidence="3 4" key="1">
    <citation type="submission" date="2018-11" db="EMBL/GenBank/DDBJ databases">
        <authorList>
            <person name="Na S.W."/>
            <person name="Baik M."/>
        </authorList>
    </citation>
    <scope>NUCLEOTIDE SEQUENCE [LARGE SCALE GENOMIC DNA]</scope>
    <source>
        <strain evidence="3 4">E39</strain>
    </source>
</reference>
<organism evidence="3 4">
    <name type="scientific">Pseudoprevotella muciniphila</name>
    <dbReference type="NCBI Taxonomy" id="2133944"/>
    <lineage>
        <taxon>Bacteria</taxon>
        <taxon>Pseudomonadati</taxon>
        <taxon>Bacteroidota</taxon>
        <taxon>Bacteroidia</taxon>
        <taxon>Bacteroidales</taxon>
        <taxon>Prevotellaceae</taxon>
        <taxon>Pseudoprevotella</taxon>
    </lineage>
</organism>
<keyword evidence="2" id="KW-0732">Signal</keyword>
<dbReference type="AlphaFoldDB" id="A0A5P8E3W8"/>
<dbReference type="GO" id="GO:0005829">
    <property type="term" value="C:cytosol"/>
    <property type="evidence" value="ECO:0007669"/>
    <property type="project" value="TreeGrafter"/>
</dbReference>